<sequence>MSDNFVDNKIFKELLQELYIIFLNIEDRTLHLDEFIHNLLLENDLDPKKVFETMTILNSQSNFDYSSLIGIFYQYGIGCDVDKDKSFEIFSNIIKNNILKEFSFNQKNGTITFNDDNIKELNEIITHYFYSLSFYKDIILNKGKNHKLYVRSSEKGDSLSQYYVGNHYYLEKDYKKAIEWFSKSSEGGNIRAIYKLGNCYYYGYGIIRDEKKAFELYLKSAKGGYNHALCSVGDCHYYGRGVLKDRNKAFKWYLKAAKKGYIYCQYLVAKWYNDGIHVPKNENHWLYWNRKVAISGDIHAQFELAEYYLNNPINKDEKKAFRWCYKLANKDEPKAIFMVAKCYREGIGIGKDLKEAKKWRIKYEAFVDSEDSLNTNA</sequence>
<dbReference type="STRING" id="94130.A0A2Z6R6R0"/>
<dbReference type="Pfam" id="PF08238">
    <property type="entry name" value="Sel1"/>
    <property type="match status" value="7"/>
</dbReference>
<gene>
    <name evidence="3" type="ORF">RCL2_002867000</name>
    <name evidence="2" type="ORF">RclHR1_00150004</name>
</gene>
<dbReference type="EMBL" id="BLAL01000306">
    <property type="protein sequence ID" value="GET02286.1"/>
    <property type="molecule type" value="Genomic_DNA"/>
</dbReference>
<dbReference type="Proteomes" id="UP000615446">
    <property type="component" value="Unassembled WGS sequence"/>
</dbReference>
<dbReference type="Proteomes" id="UP000247702">
    <property type="component" value="Unassembled WGS sequence"/>
</dbReference>
<dbReference type="InterPro" id="IPR050767">
    <property type="entry name" value="Sel1_AlgK"/>
</dbReference>
<evidence type="ECO:0000313" key="3">
    <source>
        <dbReference type="EMBL" id="GET02286.1"/>
    </source>
</evidence>
<dbReference type="Gene3D" id="1.25.40.10">
    <property type="entry name" value="Tetratricopeptide repeat domain"/>
    <property type="match status" value="1"/>
</dbReference>
<keyword evidence="4" id="KW-1185">Reference proteome</keyword>
<dbReference type="InterPro" id="IPR011990">
    <property type="entry name" value="TPR-like_helical_dom_sf"/>
</dbReference>
<accession>A0A2Z6R6R0</accession>
<comment type="caution">
    <text evidence="2">The sequence shown here is derived from an EMBL/GenBank/DDBJ whole genome shotgun (WGS) entry which is preliminary data.</text>
</comment>
<dbReference type="AlphaFoldDB" id="A0A2Z6R6R0"/>
<evidence type="ECO:0000313" key="4">
    <source>
        <dbReference type="Proteomes" id="UP000247702"/>
    </source>
</evidence>
<reference evidence="2 4" key="1">
    <citation type="submission" date="2017-11" db="EMBL/GenBank/DDBJ databases">
        <title>The genome of Rhizophagus clarus HR1 reveals common genetic basis of auxotrophy among arbuscular mycorrhizal fungi.</title>
        <authorList>
            <person name="Kobayashi Y."/>
        </authorList>
    </citation>
    <scope>NUCLEOTIDE SEQUENCE [LARGE SCALE GENOMIC DNA]</scope>
    <source>
        <strain evidence="2 4">HR1</strain>
    </source>
</reference>
<organism evidence="2 4">
    <name type="scientific">Rhizophagus clarus</name>
    <dbReference type="NCBI Taxonomy" id="94130"/>
    <lineage>
        <taxon>Eukaryota</taxon>
        <taxon>Fungi</taxon>
        <taxon>Fungi incertae sedis</taxon>
        <taxon>Mucoromycota</taxon>
        <taxon>Glomeromycotina</taxon>
        <taxon>Glomeromycetes</taxon>
        <taxon>Glomerales</taxon>
        <taxon>Glomeraceae</taxon>
        <taxon>Rhizophagus</taxon>
    </lineage>
</organism>
<evidence type="ECO:0000256" key="1">
    <source>
        <dbReference type="ARBA" id="ARBA00038101"/>
    </source>
</evidence>
<dbReference type="InterPro" id="IPR006597">
    <property type="entry name" value="Sel1-like"/>
</dbReference>
<name>A0A2Z6R6R0_9GLOM</name>
<dbReference type="EMBL" id="BEXD01000557">
    <property type="protein sequence ID" value="GBB88408.1"/>
    <property type="molecule type" value="Genomic_DNA"/>
</dbReference>
<comment type="similarity">
    <text evidence="1">Belongs to the sel-1 family.</text>
</comment>
<dbReference type="OrthoDB" id="2307056at2759"/>
<dbReference type="SUPFAM" id="SSF81901">
    <property type="entry name" value="HCP-like"/>
    <property type="match status" value="1"/>
</dbReference>
<evidence type="ECO:0000313" key="2">
    <source>
        <dbReference type="EMBL" id="GBB88408.1"/>
    </source>
</evidence>
<dbReference type="SMART" id="SM00671">
    <property type="entry name" value="SEL1"/>
    <property type="match status" value="7"/>
</dbReference>
<dbReference type="PANTHER" id="PTHR11102">
    <property type="entry name" value="SEL-1-LIKE PROTEIN"/>
    <property type="match status" value="1"/>
</dbReference>
<reference evidence="3" key="2">
    <citation type="submission" date="2019-10" db="EMBL/GenBank/DDBJ databases">
        <title>Conservation and host-specific expression of non-tandemly repeated heterogenous ribosome RNA gene in arbuscular mycorrhizal fungi.</title>
        <authorList>
            <person name="Maeda T."/>
            <person name="Kobayashi Y."/>
            <person name="Nakagawa T."/>
            <person name="Ezawa T."/>
            <person name="Yamaguchi K."/>
            <person name="Bino T."/>
            <person name="Nishimoto Y."/>
            <person name="Shigenobu S."/>
            <person name="Kawaguchi M."/>
        </authorList>
    </citation>
    <scope>NUCLEOTIDE SEQUENCE</scope>
    <source>
        <strain evidence="3">HR1</strain>
    </source>
</reference>
<dbReference type="PANTHER" id="PTHR11102:SF160">
    <property type="entry name" value="ERAD-ASSOCIATED E3 UBIQUITIN-PROTEIN LIGASE COMPONENT HRD3"/>
    <property type="match status" value="1"/>
</dbReference>
<proteinExistence type="inferred from homology"/>
<protein>
    <submittedName>
        <fullName evidence="3">Sel1-like repeat protein</fullName>
    </submittedName>
</protein>